<dbReference type="AlphaFoldDB" id="A0A9N9EW65"/>
<evidence type="ECO:0000256" key="1">
    <source>
        <dbReference type="SAM" id="MobiDB-lite"/>
    </source>
</evidence>
<feature type="compositionally biased region" description="Basic and acidic residues" evidence="1">
    <location>
        <begin position="1"/>
        <end position="70"/>
    </location>
</feature>
<accession>A0A9N9EW65</accession>
<feature type="region of interest" description="Disordered" evidence="1">
    <location>
        <begin position="1"/>
        <end position="78"/>
    </location>
</feature>
<keyword evidence="3" id="KW-1185">Reference proteome</keyword>
<sequence>KLELEDNHIREQPETADKPFENREAADESFENREAADKPLENKEVADEPFENREEVLKNDSKEGPIHEIIENLSDGETNKEAVENTQIIEISDDEVVLKKGKITVLSRDHIPKTANI</sequence>
<proteinExistence type="predicted"/>
<gene>
    <name evidence="2" type="ORF">DERYTH_LOCUS12608</name>
</gene>
<feature type="non-terminal residue" evidence="2">
    <location>
        <position position="1"/>
    </location>
</feature>
<evidence type="ECO:0000313" key="3">
    <source>
        <dbReference type="Proteomes" id="UP000789405"/>
    </source>
</evidence>
<organism evidence="2 3">
    <name type="scientific">Dentiscutata erythropus</name>
    <dbReference type="NCBI Taxonomy" id="1348616"/>
    <lineage>
        <taxon>Eukaryota</taxon>
        <taxon>Fungi</taxon>
        <taxon>Fungi incertae sedis</taxon>
        <taxon>Mucoromycota</taxon>
        <taxon>Glomeromycotina</taxon>
        <taxon>Glomeromycetes</taxon>
        <taxon>Diversisporales</taxon>
        <taxon>Gigasporaceae</taxon>
        <taxon>Dentiscutata</taxon>
    </lineage>
</organism>
<comment type="caution">
    <text evidence="2">The sequence shown here is derived from an EMBL/GenBank/DDBJ whole genome shotgun (WGS) entry which is preliminary data.</text>
</comment>
<name>A0A9N9EW65_9GLOM</name>
<dbReference type="EMBL" id="CAJVPY010008370">
    <property type="protein sequence ID" value="CAG8694858.1"/>
    <property type="molecule type" value="Genomic_DNA"/>
</dbReference>
<protein>
    <submittedName>
        <fullName evidence="2">3125_t:CDS:1</fullName>
    </submittedName>
</protein>
<reference evidence="2" key="1">
    <citation type="submission" date="2021-06" db="EMBL/GenBank/DDBJ databases">
        <authorList>
            <person name="Kallberg Y."/>
            <person name="Tangrot J."/>
            <person name="Rosling A."/>
        </authorList>
    </citation>
    <scope>NUCLEOTIDE SEQUENCE</scope>
    <source>
        <strain evidence="2">MA453B</strain>
    </source>
</reference>
<evidence type="ECO:0000313" key="2">
    <source>
        <dbReference type="EMBL" id="CAG8694858.1"/>
    </source>
</evidence>
<dbReference type="Proteomes" id="UP000789405">
    <property type="component" value="Unassembled WGS sequence"/>
</dbReference>